<proteinExistence type="predicted"/>
<dbReference type="Proteomes" id="UP000273675">
    <property type="component" value="Unassembled WGS sequence"/>
</dbReference>
<dbReference type="OrthoDB" id="9796100at2"/>
<evidence type="ECO:0000256" key="1">
    <source>
        <dbReference type="ARBA" id="ARBA00000085"/>
    </source>
</evidence>
<evidence type="ECO:0000313" key="9">
    <source>
        <dbReference type="Proteomes" id="UP000273675"/>
    </source>
</evidence>
<name>A0A495DFB2_9PROT</name>
<dbReference type="SMART" id="SM00448">
    <property type="entry name" value="REC"/>
    <property type="match status" value="1"/>
</dbReference>
<feature type="domain" description="Histidine kinase" evidence="6">
    <location>
        <begin position="477"/>
        <end position="702"/>
    </location>
</feature>
<sequence>MADTSPPTPQVDANIERKSFWSKPAGRVAFWVCGVIAVAAAAVALIGAGQDGGHGLVYLFGLAVIAVLILFAIAAGEAAGQTMRRQVARNQAPSTTDLGFAAMDGFPDPVLISDQRGAARWANAAYRELARKAGGFGQSFGLPTVDRLWAGSGGGDGTVYRLARAAARGEGACELLPPLDLGEHGVQRFHLEAAPQDGGLILWRLMPTGERESGASTALSDWSQHSPVALFSLRPNGDVPMGNATLRDWLGLSEGEAFPPLKDMLTGDGARRVLQSRGGEGIARIDARLKARDGIESPVAIAVEWAPGDPGTGRAVMYGLSITGAPPGVAQAMASGDAEARPAAGRTLDDMFGNAPFGVVRLDGADPETAMIEDVNPALVQLSGGKALPGIKFCDLFNWEDGRSPTDAFAAAMAGSSDPAEARLDREDRSIYVHLAFAPARGGKRVAYVIDVTAWKELERQFSQANKMQAVGQLAGGVAHDFNNLLTAVRLNCDELLNRHPVGDPDYSELQSINQTVARAAGLVRKLLAFSRKQTFRMETLDIGDLLSDVAVLLRQIVEETVRLDIKHGRELPLIKADKGQLETAIINLAANARDAMRDNGGGSLVVKTMRVDADTVRNAGAPNPREGDWLAIAVTDEGHGMDKATMEKIFEPFFTTKEAGKGTGLGLATVYGIVKQSGGFLFADSEVGVGTTFTIYLPGHEPTEEEAVELEQAEVAKTVEKAPSDLSGRGRILLVEDEDAVRQIAAKTLVKRGYEVVEACDGEEAYEILEDEEEGFDLMISDVVMPGLDGPGLLKKARDLLKDTRVVFISGYAAEQFSETLSQEQDVSFLPKPFTLTQLAEKVKEELGQKSE</sequence>
<dbReference type="EMBL" id="RBIM01000003">
    <property type="protein sequence ID" value="RKR00134.1"/>
    <property type="molecule type" value="Genomic_DNA"/>
</dbReference>
<dbReference type="Gene3D" id="1.10.287.130">
    <property type="match status" value="1"/>
</dbReference>
<feature type="transmembrane region" description="Helical" evidence="5">
    <location>
        <begin position="55"/>
        <end position="75"/>
    </location>
</feature>
<feature type="domain" description="Response regulatory" evidence="7">
    <location>
        <begin position="732"/>
        <end position="848"/>
    </location>
</feature>
<evidence type="ECO:0000256" key="3">
    <source>
        <dbReference type="ARBA" id="ARBA00022553"/>
    </source>
</evidence>
<dbReference type="InterPro" id="IPR003594">
    <property type="entry name" value="HATPase_dom"/>
</dbReference>
<reference evidence="8 9" key="1">
    <citation type="submission" date="2018-10" db="EMBL/GenBank/DDBJ databases">
        <title>Genomic Encyclopedia of Type Strains, Phase IV (KMG-IV): sequencing the most valuable type-strain genomes for metagenomic binning, comparative biology and taxonomic classification.</title>
        <authorList>
            <person name="Goeker M."/>
        </authorList>
    </citation>
    <scope>NUCLEOTIDE SEQUENCE [LARGE SCALE GENOMIC DNA]</scope>
    <source>
        <strain evidence="8 9">DSM 4734</strain>
    </source>
</reference>
<dbReference type="SMART" id="SM00387">
    <property type="entry name" value="HATPase_c"/>
    <property type="match status" value="1"/>
</dbReference>
<keyword evidence="5" id="KW-1133">Transmembrane helix</keyword>
<dbReference type="PRINTS" id="PR00344">
    <property type="entry name" value="BCTRLSENSOR"/>
</dbReference>
<dbReference type="InterPro" id="IPR001789">
    <property type="entry name" value="Sig_transdc_resp-reg_receiver"/>
</dbReference>
<dbReference type="PROSITE" id="PS50109">
    <property type="entry name" value="HIS_KIN"/>
    <property type="match status" value="1"/>
</dbReference>
<keyword evidence="8" id="KW-0808">Transferase</keyword>
<dbReference type="PROSITE" id="PS50110">
    <property type="entry name" value="RESPONSE_REGULATORY"/>
    <property type="match status" value="1"/>
</dbReference>
<dbReference type="InterPro" id="IPR011006">
    <property type="entry name" value="CheY-like_superfamily"/>
</dbReference>
<dbReference type="Gene3D" id="3.30.450.20">
    <property type="entry name" value="PAS domain"/>
    <property type="match status" value="1"/>
</dbReference>
<gene>
    <name evidence="8" type="ORF">C7435_1334</name>
</gene>
<keyword evidence="3 4" id="KW-0597">Phosphoprotein</keyword>
<dbReference type="SMART" id="SM00388">
    <property type="entry name" value="HisKA"/>
    <property type="match status" value="1"/>
</dbReference>
<organism evidence="8 9">
    <name type="scientific">Maricaulis maris</name>
    <dbReference type="NCBI Taxonomy" id="74318"/>
    <lineage>
        <taxon>Bacteria</taxon>
        <taxon>Pseudomonadati</taxon>
        <taxon>Pseudomonadota</taxon>
        <taxon>Alphaproteobacteria</taxon>
        <taxon>Maricaulales</taxon>
        <taxon>Maricaulaceae</taxon>
        <taxon>Maricaulis</taxon>
    </lineage>
</organism>
<dbReference type="InterPro" id="IPR005467">
    <property type="entry name" value="His_kinase_dom"/>
</dbReference>
<evidence type="ECO:0000256" key="2">
    <source>
        <dbReference type="ARBA" id="ARBA00012438"/>
    </source>
</evidence>
<evidence type="ECO:0000256" key="5">
    <source>
        <dbReference type="SAM" id="Phobius"/>
    </source>
</evidence>
<dbReference type="GO" id="GO:0000155">
    <property type="term" value="F:phosphorelay sensor kinase activity"/>
    <property type="evidence" value="ECO:0007669"/>
    <property type="project" value="InterPro"/>
</dbReference>
<dbReference type="Gene3D" id="3.40.50.2300">
    <property type="match status" value="1"/>
</dbReference>
<evidence type="ECO:0000313" key="8">
    <source>
        <dbReference type="EMBL" id="RKR00134.1"/>
    </source>
</evidence>
<keyword evidence="5" id="KW-0472">Membrane</keyword>
<dbReference type="InterPro" id="IPR036890">
    <property type="entry name" value="HATPase_C_sf"/>
</dbReference>
<dbReference type="Pfam" id="PF00072">
    <property type="entry name" value="Response_reg"/>
    <property type="match status" value="1"/>
</dbReference>
<dbReference type="Pfam" id="PF02518">
    <property type="entry name" value="HATPase_c"/>
    <property type="match status" value="1"/>
</dbReference>
<evidence type="ECO:0000259" key="7">
    <source>
        <dbReference type="PROSITE" id="PS50110"/>
    </source>
</evidence>
<dbReference type="PANTHER" id="PTHR43065:SF42">
    <property type="entry name" value="TWO-COMPONENT SENSOR PPRA"/>
    <property type="match status" value="1"/>
</dbReference>
<dbReference type="Gene3D" id="3.30.565.10">
    <property type="entry name" value="Histidine kinase-like ATPase, C-terminal domain"/>
    <property type="match status" value="1"/>
</dbReference>
<dbReference type="SUPFAM" id="SSF55874">
    <property type="entry name" value="ATPase domain of HSP90 chaperone/DNA topoisomerase II/histidine kinase"/>
    <property type="match status" value="1"/>
</dbReference>
<dbReference type="Pfam" id="PF00512">
    <property type="entry name" value="HisKA"/>
    <property type="match status" value="1"/>
</dbReference>
<keyword evidence="8" id="KW-0418">Kinase</keyword>
<dbReference type="SUPFAM" id="SSF47384">
    <property type="entry name" value="Homodimeric domain of signal transducing histidine kinase"/>
    <property type="match status" value="1"/>
</dbReference>
<dbReference type="PANTHER" id="PTHR43065">
    <property type="entry name" value="SENSOR HISTIDINE KINASE"/>
    <property type="match status" value="1"/>
</dbReference>
<dbReference type="SUPFAM" id="SSF52172">
    <property type="entry name" value="CheY-like"/>
    <property type="match status" value="1"/>
</dbReference>
<comment type="caution">
    <text evidence="8">The sequence shown here is derived from an EMBL/GenBank/DDBJ whole genome shotgun (WGS) entry which is preliminary data.</text>
</comment>
<dbReference type="InterPro" id="IPR036097">
    <property type="entry name" value="HisK_dim/P_sf"/>
</dbReference>
<dbReference type="CDD" id="cd00082">
    <property type="entry name" value="HisKA"/>
    <property type="match status" value="1"/>
</dbReference>
<dbReference type="InterPro" id="IPR003661">
    <property type="entry name" value="HisK_dim/P_dom"/>
</dbReference>
<dbReference type="EC" id="2.7.13.3" evidence="2"/>
<dbReference type="InterPro" id="IPR000014">
    <property type="entry name" value="PAS"/>
</dbReference>
<keyword evidence="5" id="KW-0812">Transmembrane</keyword>
<comment type="catalytic activity">
    <reaction evidence="1">
        <text>ATP + protein L-histidine = ADP + protein N-phospho-L-histidine.</text>
        <dbReference type="EC" id="2.7.13.3"/>
    </reaction>
</comment>
<evidence type="ECO:0000256" key="4">
    <source>
        <dbReference type="PROSITE-ProRule" id="PRU00169"/>
    </source>
</evidence>
<dbReference type="InterPro" id="IPR004358">
    <property type="entry name" value="Sig_transdc_His_kin-like_C"/>
</dbReference>
<feature type="modified residue" description="4-aspartylphosphate" evidence="4">
    <location>
        <position position="783"/>
    </location>
</feature>
<dbReference type="AlphaFoldDB" id="A0A495DFB2"/>
<feature type="transmembrane region" description="Helical" evidence="5">
    <location>
        <begin position="28"/>
        <end position="49"/>
    </location>
</feature>
<evidence type="ECO:0000259" key="6">
    <source>
        <dbReference type="PROSITE" id="PS50109"/>
    </source>
</evidence>
<accession>A0A495DFB2</accession>
<dbReference type="Pfam" id="PF13188">
    <property type="entry name" value="PAS_8"/>
    <property type="match status" value="1"/>
</dbReference>
<protein>
    <recommendedName>
        <fullName evidence="2">histidine kinase</fullName>
        <ecNumber evidence="2">2.7.13.3</ecNumber>
    </recommendedName>
</protein>
<dbReference type="RefSeq" id="WP_121210519.1">
    <property type="nucleotide sequence ID" value="NZ_RBIM01000003.1"/>
</dbReference>